<dbReference type="Proteomes" id="UP000014184">
    <property type="component" value="Unassembled WGS sequence"/>
</dbReference>
<organism evidence="3 4">
    <name type="scientific">Thermobifida fusca TM51</name>
    <dbReference type="NCBI Taxonomy" id="1169414"/>
    <lineage>
        <taxon>Bacteria</taxon>
        <taxon>Bacillati</taxon>
        <taxon>Actinomycetota</taxon>
        <taxon>Actinomycetes</taxon>
        <taxon>Streptosporangiales</taxon>
        <taxon>Nocardiopsidaceae</taxon>
        <taxon>Thermobifida</taxon>
    </lineage>
</organism>
<feature type="region of interest" description="Disordered" evidence="1">
    <location>
        <begin position="1"/>
        <end position="45"/>
    </location>
</feature>
<keyword evidence="2" id="KW-1133">Transmembrane helix</keyword>
<evidence type="ECO:0000313" key="4">
    <source>
        <dbReference type="Proteomes" id="UP000014184"/>
    </source>
</evidence>
<comment type="caution">
    <text evidence="3">The sequence shown here is derived from an EMBL/GenBank/DDBJ whole genome shotgun (WGS) entry which is preliminary data.</text>
</comment>
<keyword evidence="4" id="KW-1185">Reference proteome</keyword>
<keyword evidence="2" id="KW-0472">Membrane</keyword>
<dbReference type="AlphaFoldDB" id="A0A9P2TAB0"/>
<gene>
    <name evidence="3" type="ORF">TM51_07166</name>
</gene>
<protein>
    <submittedName>
        <fullName evidence="3">Uncharacterized protein</fullName>
    </submittedName>
</protein>
<proteinExistence type="predicted"/>
<evidence type="ECO:0000256" key="1">
    <source>
        <dbReference type="SAM" id="MobiDB-lite"/>
    </source>
</evidence>
<evidence type="ECO:0000313" key="3">
    <source>
        <dbReference type="EMBL" id="EOR71529.1"/>
    </source>
</evidence>
<evidence type="ECO:0000256" key="2">
    <source>
        <dbReference type="SAM" id="Phobius"/>
    </source>
</evidence>
<sequence>MRLSPADAAWPSDPVPGPGHPRWPATQERHGTARQPCGRPPPPSVRRWQPCRLARAFGRHGLAEGRADDYRRVIATGPVFVESVRYRRRRTAWVAAGVVAAGGMVDVLEVGVVVPVGMLAAVAATGTAIEARRRLLVASRSHCFLAGVACRLRTRWRMPCRRSPRWQCRPCQVPAGSSGLGGRCRRGGGSTGALHWCVRWGGSAVGRGTAAAEPVPVPESDSALAKMLPLWDRSSADVVRGRDGAGSQPAGGTTAPALSRP</sequence>
<feature type="transmembrane region" description="Helical" evidence="2">
    <location>
        <begin position="93"/>
        <end position="123"/>
    </location>
</feature>
<dbReference type="EMBL" id="AOSG01000034">
    <property type="protein sequence ID" value="EOR71529.1"/>
    <property type="molecule type" value="Genomic_DNA"/>
</dbReference>
<reference evidence="3 4" key="1">
    <citation type="journal article" date="2013" name="Genome Announc.">
        <title>Draft Genome Sequence of the Lignocellulose Decomposer Thermobifida fusca Strain TM51.</title>
        <authorList>
            <person name="Toth A."/>
            <person name="Barna T."/>
            <person name="Nagy I."/>
            <person name="Horvath B."/>
            <person name="Nagy I."/>
            <person name="Tancsics A."/>
            <person name="Kriszt B."/>
            <person name="Baka E."/>
            <person name="Fekete C."/>
            <person name="Kukolya J."/>
        </authorList>
    </citation>
    <scope>NUCLEOTIDE SEQUENCE [LARGE SCALE GENOMIC DNA]</scope>
    <source>
        <strain evidence="3 4">TM51</strain>
    </source>
</reference>
<name>A0A9P2TAB0_THEFU</name>
<keyword evidence="2" id="KW-0812">Transmembrane</keyword>
<feature type="region of interest" description="Disordered" evidence="1">
    <location>
        <begin position="237"/>
        <end position="261"/>
    </location>
</feature>
<accession>A0A9P2TAB0</accession>